<dbReference type="Proteomes" id="UP000030104">
    <property type="component" value="Unassembled WGS sequence"/>
</dbReference>
<dbReference type="InterPro" id="IPR045326">
    <property type="entry name" value="ATG17-like_dom"/>
</dbReference>
<keyword evidence="4 7" id="KW-0072">Autophagy</keyword>
<dbReference type="GO" id="GO:0034727">
    <property type="term" value="P:piecemeal microautophagy of the nucleus"/>
    <property type="evidence" value="ECO:0007669"/>
    <property type="project" value="TreeGrafter"/>
</dbReference>
<dbReference type="GO" id="GO:0060090">
    <property type="term" value="F:molecular adaptor activity"/>
    <property type="evidence" value="ECO:0007669"/>
    <property type="project" value="TreeGrafter"/>
</dbReference>
<dbReference type="HOGENOM" id="CLU_028356_0_0_1"/>
<evidence type="ECO:0000313" key="10">
    <source>
        <dbReference type="EMBL" id="KGO77533.1"/>
    </source>
</evidence>
<dbReference type="PANTHER" id="PTHR28005">
    <property type="entry name" value="AUTOPHAGY-RELATED PROTEIN 17"/>
    <property type="match status" value="1"/>
</dbReference>
<dbReference type="GO" id="GO:1990316">
    <property type="term" value="C:Atg1/ULK1 kinase complex"/>
    <property type="evidence" value="ECO:0007669"/>
    <property type="project" value="TreeGrafter"/>
</dbReference>
<evidence type="ECO:0000259" key="9">
    <source>
        <dbReference type="Pfam" id="PF04108"/>
    </source>
</evidence>
<dbReference type="Pfam" id="PF04108">
    <property type="entry name" value="ATG17_like"/>
    <property type="match status" value="1"/>
</dbReference>
<comment type="function">
    <text evidence="6">Autophagy-specific protein that functions in response to autophagy-inducing signals as a scaffold to recruit other ATG proteins to organize pre-autophagosomal structure (PAS) formation. Modulates the timing and magnitude of the autophagy response, such as the size of the sequestering vesicles. Plays particularly a role in pexophagy and nucleophagy.</text>
</comment>
<evidence type="ECO:0000256" key="8">
    <source>
        <dbReference type="SAM" id="MobiDB-lite"/>
    </source>
</evidence>
<dbReference type="OrthoDB" id="1937984at2759"/>
<evidence type="ECO:0000256" key="2">
    <source>
        <dbReference type="ARBA" id="ARBA00013806"/>
    </source>
</evidence>
<keyword evidence="11" id="KW-1185">Reference proteome</keyword>
<evidence type="ECO:0000256" key="6">
    <source>
        <dbReference type="ARBA" id="ARBA00024948"/>
    </source>
</evidence>
<evidence type="ECO:0000256" key="4">
    <source>
        <dbReference type="ARBA" id="ARBA00023006"/>
    </source>
</evidence>
<evidence type="ECO:0000256" key="3">
    <source>
        <dbReference type="ARBA" id="ARBA00022490"/>
    </source>
</evidence>
<accession>A0A0A2LEA9</accession>
<feature type="region of interest" description="Disordered" evidence="8">
    <location>
        <begin position="1"/>
        <end position="22"/>
    </location>
</feature>
<feature type="domain" description="Autophagy protein ATG17-like" evidence="9">
    <location>
        <begin position="41"/>
        <end position="469"/>
    </location>
</feature>
<protein>
    <recommendedName>
        <fullName evidence="2 7">Autophagy-related protein 17</fullName>
    </recommendedName>
</protein>
<dbReference type="EMBL" id="JQGA01000146">
    <property type="protein sequence ID" value="KGO77533.1"/>
    <property type="molecule type" value="Genomic_DNA"/>
</dbReference>
<dbReference type="GO" id="GO:0000422">
    <property type="term" value="P:autophagy of mitochondrion"/>
    <property type="evidence" value="ECO:0007669"/>
    <property type="project" value="TreeGrafter"/>
</dbReference>
<feature type="compositionally biased region" description="Low complexity" evidence="8">
    <location>
        <begin position="1"/>
        <end position="10"/>
    </location>
</feature>
<dbReference type="AlphaFoldDB" id="A0A0A2LEA9"/>
<sequence>MASSQSSSSSIRPQAGLNEGDQQSLPQVDTLITYLLGAKRSLSSIAHVWRANEIVTASHSALEKSVVLCSRAGFLRRGLNGQLRLLYDVRTEVEQISYRGRDEFSVALKNLDAADARLRNTLDLLRGTIVHASFRPGDEEQKSLHDFVDERGVEELHASLKASIDRTNTARAELDTSNREFDDELQATRQSLRHYHTATKLASSRLSITSSSSSASASASDSGLLTLSSMPGQIQSLEAHAQEMAILLEGLVRHFDLCVTAVKHTDDGGAVARSITGDMPTGIDGSNDGMPNIGAEINANLNAPLDPMTDAEYQEMVAVLIKDAAEADDVVMEIQDRVNEMESVFEQVQAQRDALLSISKATIEVHSHLSSLASSRLPRYIAQAHNFTRVWHEENDRINSGLAELSDLHSLYDGFLNAYDSLMLEVARRRNVRQRVEKVLRDTRHKLDQLRDEDAAARDTFRVEQGDFLPSDIWPGVGLAPMQVQFLRLSGGHLDNDPVAQIAPEEPSVHEYTGAAKAGVSDGSAEGEQIPDLPRDLIEEAYARVNARNNVVSQMHTA</sequence>
<proteinExistence type="inferred from homology"/>
<keyword evidence="3 7" id="KW-0963">Cytoplasm</keyword>
<evidence type="ECO:0000256" key="1">
    <source>
        <dbReference type="ARBA" id="ARBA00006259"/>
    </source>
</evidence>
<comment type="similarity">
    <text evidence="1 7">Belongs to the ATG17 family.</text>
</comment>
<dbReference type="PhylomeDB" id="A0A0A2LEA9"/>
<organism evidence="10 11">
    <name type="scientific">Penicillium italicum</name>
    <name type="common">Blue mold</name>
    <dbReference type="NCBI Taxonomy" id="40296"/>
    <lineage>
        <taxon>Eukaryota</taxon>
        <taxon>Fungi</taxon>
        <taxon>Dikarya</taxon>
        <taxon>Ascomycota</taxon>
        <taxon>Pezizomycotina</taxon>
        <taxon>Eurotiomycetes</taxon>
        <taxon>Eurotiomycetidae</taxon>
        <taxon>Eurotiales</taxon>
        <taxon>Aspergillaceae</taxon>
        <taxon>Penicillium</taxon>
    </lineage>
</organism>
<dbReference type="GO" id="GO:0030295">
    <property type="term" value="F:protein kinase activator activity"/>
    <property type="evidence" value="ECO:0007669"/>
    <property type="project" value="TreeGrafter"/>
</dbReference>
<dbReference type="STRING" id="40296.A0A0A2LEA9"/>
<gene>
    <name evidence="10" type="ORF">PITC_059730</name>
</gene>
<keyword evidence="5" id="KW-0472">Membrane</keyword>
<dbReference type="GO" id="GO:0034045">
    <property type="term" value="C:phagophore assembly site membrane"/>
    <property type="evidence" value="ECO:0007669"/>
    <property type="project" value="UniProtKB-SubCell"/>
</dbReference>
<dbReference type="PANTHER" id="PTHR28005:SF1">
    <property type="entry name" value="AUTOPHAGY-RELATED PROTEIN 17"/>
    <property type="match status" value="1"/>
</dbReference>
<dbReference type="OMA" id="THVWRAN"/>
<name>A0A0A2LEA9_PENIT</name>
<reference evidence="10 11" key="1">
    <citation type="journal article" date="2015" name="Mol. Plant Microbe Interact.">
        <title>Genome, transcriptome, and functional analyses of Penicillium expansum provide new insights into secondary metabolism and pathogenicity.</title>
        <authorList>
            <person name="Ballester A.R."/>
            <person name="Marcet-Houben M."/>
            <person name="Levin E."/>
            <person name="Sela N."/>
            <person name="Selma-Lazaro C."/>
            <person name="Carmona L."/>
            <person name="Wisniewski M."/>
            <person name="Droby S."/>
            <person name="Gonzalez-Candelas L."/>
            <person name="Gabaldon T."/>
        </authorList>
    </citation>
    <scope>NUCLEOTIDE SEQUENCE [LARGE SCALE GENOMIC DNA]</scope>
    <source>
        <strain evidence="10 11">PHI-1</strain>
    </source>
</reference>
<evidence type="ECO:0000256" key="7">
    <source>
        <dbReference type="RuleBase" id="RU368080"/>
    </source>
</evidence>
<comment type="subcellular location">
    <subcellularLocation>
        <location evidence="7">Cytoplasm</location>
    </subcellularLocation>
    <subcellularLocation>
        <location evidence="7">Preautophagosomal structure membrane</location>
        <topology evidence="7">Peripheral membrane protein</topology>
    </subcellularLocation>
</comment>
<dbReference type="GO" id="GO:0000045">
    <property type="term" value="P:autophagosome assembly"/>
    <property type="evidence" value="ECO:0007669"/>
    <property type="project" value="TreeGrafter"/>
</dbReference>
<evidence type="ECO:0000313" key="11">
    <source>
        <dbReference type="Proteomes" id="UP000030104"/>
    </source>
</evidence>
<dbReference type="InterPro" id="IPR007240">
    <property type="entry name" value="Atg17"/>
</dbReference>
<comment type="caution">
    <text evidence="10">The sequence shown here is derived from an EMBL/GenBank/DDBJ whole genome shotgun (WGS) entry which is preliminary data.</text>
</comment>
<comment type="function">
    <text evidence="7">Autophagy-specific protein that functions in response to autophagy-inducing signals as a scaffold to recruit other ATG proteins to organize preautophagosomal structure (PAS) formation. Modulates the timing and magnitude of the autophagy response, such as the size of the sequestering vesicles. Plays particularly a role in pexophagy and nucleophagy.</text>
</comment>
<evidence type="ECO:0000256" key="5">
    <source>
        <dbReference type="ARBA" id="ARBA00023136"/>
    </source>
</evidence>